<keyword evidence="7" id="KW-1185">Reference proteome</keyword>
<keyword evidence="2" id="KW-0862">Zinc</keyword>
<keyword evidence="6" id="KW-0067">ATP-binding</keyword>
<evidence type="ECO:0000256" key="2">
    <source>
        <dbReference type="PROSITE-ProRule" id="PRU00325"/>
    </source>
</evidence>
<dbReference type="SMART" id="SM00487">
    <property type="entry name" value="DEXDc"/>
    <property type="match status" value="1"/>
</dbReference>
<dbReference type="Pfam" id="PF00271">
    <property type="entry name" value="Helicase_C"/>
    <property type="match status" value="1"/>
</dbReference>
<dbReference type="CDD" id="cd18012">
    <property type="entry name" value="DEXQc_arch_SWI2_SNF2"/>
    <property type="match status" value="1"/>
</dbReference>
<keyword evidence="6" id="KW-0547">Nucleotide-binding</keyword>
<dbReference type="InterPro" id="IPR013663">
    <property type="entry name" value="Helicase_SWF/SNF/SWI_bac"/>
</dbReference>
<evidence type="ECO:0000259" key="5">
    <source>
        <dbReference type="PROSITE" id="PS51194"/>
    </source>
</evidence>
<evidence type="ECO:0000259" key="4">
    <source>
        <dbReference type="PROSITE" id="PS51192"/>
    </source>
</evidence>
<dbReference type="InterPro" id="IPR007527">
    <property type="entry name" value="Znf_SWIM"/>
</dbReference>
<gene>
    <name evidence="6" type="ORF">H8B09_19265</name>
</gene>
<dbReference type="PANTHER" id="PTHR10799">
    <property type="entry name" value="SNF2/RAD54 HELICASE FAMILY"/>
    <property type="match status" value="1"/>
</dbReference>
<dbReference type="Pfam" id="PF04434">
    <property type="entry name" value="SWIM"/>
    <property type="match status" value="1"/>
</dbReference>
<protein>
    <submittedName>
        <fullName evidence="6">DEAD/DEAH box helicase</fullName>
    </submittedName>
</protein>
<dbReference type="PROSITE" id="PS50966">
    <property type="entry name" value="ZF_SWIM"/>
    <property type="match status" value="1"/>
</dbReference>
<name>A0ABR8N389_9BACL</name>
<dbReference type="RefSeq" id="WP_191205227.1">
    <property type="nucleotide sequence ID" value="NZ_JACXZA010000005.1"/>
</dbReference>
<dbReference type="Proteomes" id="UP000609346">
    <property type="component" value="Unassembled WGS sequence"/>
</dbReference>
<feature type="domain" description="SWIM-type" evidence="3">
    <location>
        <begin position="55"/>
        <end position="92"/>
    </location>
</feature>
<reference evidence="6 7" key="1">
    <citation type="submission" date="2020-09" db="EMBL/GenBank/DDBJ databases">
        <title>Paenibacillus sp. strain PR3 16S rRNA gene Genome sequencing and assembly.</title>
        <authorList>
            <person name="Kim J."/>
        </authorList>
    </citation>
    <scope>NUCLEOTIDE SEQUENCE [LARGE SCALE GENOMIC DNA]</scope>
    <source>
        <strain evidence="6 7">PR3</strain>
    </source>
</reference>
<dbReference type="PROSITE" id="PS51192">
    <property type="entry name" value="HELICASE_ATP_BIND_1"/>
    <property type="match status" value="1"/>
</dbReference>
<dbReference type="InterPro" id="IPR001650">
    <property type="entry name" value="Helicase_C-like"/>
</dbReference>
<dbReference type="GO" id="GO:0004386">
    <property type="term" value="F:helicase activity"/>
    <property type="evidence" value="ECO:0007669"/>
    <property type="project" value="UniProtKB-KW"/>
</dbReference>
<sequence length="1131" mass="127319">MSMQLTQRSIQQLCGTLAYKKGEAFRRAGKVTFTTAEPLQSRYEAVVQGTEPFIVTVMMDAGGELQTTCTCPSLSSYKGGCSHVAAVLMDIQLHEAAEGKRPPGYGAEAVASASVGKQLAVDSVDTDAYGGAAGPLKVLGRARDTQQTGDDSRLMGELLELFGGKPQRPSGTRSQFDTREPLTVEMTVSPFQDRIGRLLLGIELRSGPEPKRLYVVQKLHAFLEAVERRESYAFQKYFTYDPEVHRFPQQEDAVVQALIRIVRDERLYRTSVDGFAQAAQAAGDRMLFIPPAAWGALLPLLSDVPNALLSYGGQAYEGIALTDEPLPLRFEFKMEEQTEAAAQASASSAYMLQVEGLERIAVLPSYGLAIADGKLLGLSEAQSVRLTEVQRLLSQTSGHRFRIAQEQMEPFMERVVPGLMELGHVHMAKNVSERVVHTPLKAKLYLDRVRERLLAALEFHYGDLVVNPLEPASQRKADDRILMRDGEREERILALMARADFIETEGGYLMSGDDAEYEFLYHIVPELEKLLDVYATSAVKVRIHVGAETPTVRAEIDERTDWLEFKFDLGGIPERDIRKVIKAVEEKRRFYRLPNGALLPLESEEMEEISRLMNLLGVRHADLIGSGFKLPAVRGLRLIDADQESRTVRLGRSLRQLLHNLRQPDSLNFPVPEALDAVLRDYQQVGYQWLKTLAHYRFGGILADDMGLGKTVQSIAFLLSVLPEIREQGQPALIVCPASLLYNWQQELTRFAPSIRSVIISGGPAERDRLLQGETDVIITSYPLLRRDIKTYAKRSFHTLILDEAQYFKNYATQTAQSVKALQSKYRFALTGTPIENRLEELWSIFDAVFPDLFPSRQRFHELTRETVAKRSKPFLLRRLKRDVLKELPDAIETLQSSDLLPDQKKLYTAYLAKLQAETLKHLDDPNDWDQHRIRILAGLTRLRQICCHPALFVEDYRGGSSKLEQLLDIIEDCRSAGKRMLVFSQFTSMLEIIRRELGVRGVPMFSLDGSTPPKERAELCNRFNSGERDVFLISLKAGGTGLNLTGADTVILYDLWWNPAVEQQAADRAHRIGQRNVVQVIRLVAKGTVEDKMFELQQRKKRLIDEVIQPGHESIASLTAEEIKEILMLK</sequence>
<evidence type="ECO:0000259" key="3">
    <source>
        <dbReference type="PROSITE" id="PS50966"/>
    </source>
</evidence>
<dbReference type="InterPro" id="IPR014001">
    <property type="entry name" value="Helicase_ATP-bd"/>
</dbReference>
<comment type="caution">
    <text evidence="6">The sequence shown here is derived from an EMBL/GenBank/DDBJ whole genome shotgun (WGS) entry which is preliminary data.</text>
</comment>
<dbReference type="SUPFAM" id="SSF52540">
    <property type="entry name" value="P-loop containing nucleoside triphosphate hydrolases"/>
    <property type="match status" value="2"/>
</dbReference>
<dbReference type="InterPro" id="IPR038718">
    <property type="entry name" value="SNF2-like_sf"/>
</dbReference>
<dbReference type="InterPro" id="IPR000330">
    <property type="entry name" value="SNF2_N"/>
</dbReference>
<dbReference type="Pfam" id="PF08455">
    <property type="entry name" value="SNF2_assoc"/>
    <property type="match status" value="1"/>
</dbReference>
<keyword evidence="6" id="KW-0347">Helicase</keyword>
<dbReference type="CDD" id="cd18793">
    <property type="entry name" value="SF2_C_SNF"/>
    <property type="match status" value="1"/>
</dbReference>
<evidence type="ECO:0000313" key="6">
    <source>
        <dbReference type="EMBL" id="MBD3920914.1"/>
    </source>
</evidence>
<accession>A0ABR8N389</accession>
<feature type="domain" description="Helicase ATP-binding" evidence="4">
    <location>
        <begin position="691"/>
        <end position="852"/>
    </location>
</feature>
<keyword evidence="1" id="KW-0378">Hydrolase</keyword>
<dbReference type="Gene3D" id="3.40.50.300">
    <property type="entry name" value="P-loop containing nucleotide triphosphate hydrolases"/>
    <property type="match status" value="1"/>
</dbReference>
<proteinExistence type="predicted"/>
<dbReference type="SMART" id="SM00490">
    <property type="entry name" value="HELICc"/>
    <property type="match status" value="1"/>
</dbReference>
<feature type="domain" description="Helicase C-terminal" evidence="5">
    <location>
        <begin position="963"/>
        <end position="1124"/>
    </location>
</feature>
<evidence type="ECO:0000256" key="1">
    <source>
        <dbReference type="ARBA" id="ARBA00022801"/>
    </source>
</evidence>
<dbReference type="PROSITE" id="PS51194">
    <property type="entry name" value="HELICASE_CTER"/>
    <property type="match status" value="1"/>
</dbReference>
<keyword evidence="2" id="KW-0479">Metal-binding</keyword>
<dbReference type="Gene3D" id="3.40.50.10810">
    <property type="entry name" value="Tandem AAA-ATPase domain"/>
    <property type="match status" value="1"/>
</dbReference>
<dbReference type="InterPro" id="IPR027417">
    <property type="entry name" value="P-loop_NTPase"/>
</dbReference>
<dbReference type="InterPro" id="IPR049730">
    <property type="entry name" value="SNF2/RAD54-like_C"/>
</dbReference>
<dbReference type="Pfam" id="PF00176">
    <property type="entry name" value="SNF2-rel_dom"/>
    <property type="match status" value="1"/>
</dbReference>
<dbReference type="EMBL" id="JACXZA010000005">
    <property type="protein sequence ID" value="MBD3920914.1"/>
    <property type="molecule type" value="Genomic_DNA"/>
</dbReference>
<keyword evidence="2" id="KW-0863">Zinc-finger</keyword>
<organism evidence="6 7">
    <name type="scientific">Paenibacillus terricola</name>
    <dbReference type="NCBI Taxonomy" id="2763503"/>
    <lineage>
        <taxon>Bacteria</taxon>
        <taxon>Bacillati</taxon>
        <taxon>Bacillota</taxon>
        <taxon>Bacilli</taxon>
        <taxon>Bacillales</taxon>
        <taxon>Paenibacillaceae</taxon>
        <taxon>Paenibacillus</taxon>
    </lineage>
</organism>
<evidence type="ECO:0000313" key="7">
    <source>
        <dbReference type="Proteomes" id="UP000609346"/>
    </source>
</evidence>